<sequence length="110" mass="13014">MRNARRTFLVISIVLFVWLLAQRFTEIDLIPNYSRALASEDISKVDNFNDINKLKEFTKSKIYHFQRINKERSDTAYKQMLIIFILIAIQLFLYVTANKLKNPSSILDKK</sequence>
<dbReference type="RefSeq" id="WP_123262797.1">
    <property type="nucleotide sequence ID" value="NZ_RJTX01000002.1"/>
</dbReference>
<name>A0A3N0VXP0_9FLAO</name>
<evidence type="ECO:0000313" key="5">
    <source>
        <dbReference type="Proteomes" id="UP000295709"/>
    </source>
</evidence>
<evidence type="ECO:0000313" key="4">
    <source>
        <dbReference type="Proteomes" id="UP000269375"/>
    </source>
</evidence>
<gene>
    <name evidence="3" type="ORF">BCF50_2228</name>
    <name evidence="2" type="ORF">EGI05_09335</name>
</gene>
<feature type="transmembrane region" description="Helical" evidence="1">
    <location>
        <begin position="76"/>
        <end position="95"/>
    </location>
</feature>
<organism evidence="2 4">
    <name type="scientific">Chryseobacterium daecheongense</name>
    <dbReference type="NCBI Taxonomy" id="192389"/>
    <lineage>
        <taxon>Bacteria</taxon>
        <taxon>Pseudomonadati</taxon>
        <taxon>Bacteroidota</taxon>
        <taxon>Flavobacteriia</taxon>
        <taxon>Flavobacteriales</taxon>
        <taxon>Weeksellaceae</taxon>
        <taxon>Chryseobacterium group</taxon>
        <taxon>Chryseobacterium</taxon>
    </lineage>
</organism>
<evidence type="ECO:0000313" key="3">
    <source>
        <dbReference type="EMBL" id="TDX93271.1"/>
    </source>
</evidence>
<keyword evidence="1" id="KW-0812">Transmembrane</keyword>
<dbReference type="EMBL" id="SOQW01000002">
    <property type="protein sequence ID" value="TDX93271.1"/>
    <property type="molecule type" value="Genomic_DNA"/>
</dbReference>
<accession>A0A3N0VXP0</accession>
<dbReference type="EMBL" id="RJTX01000002">
    <property type="protein sequence ID" value="ROH97579.1"/>
    <property type="molecule type" value="Genomic_DNA"/>
</dbReference>
<evidence type="ECO:0000256" key="1">
    <source>
        <dbReference type="SAM" id="Phobius"/>
    </source>
</evidence>
<protein>
    <submittedName>
        <fullName evidence="2">Uncharacterized protein</fullName>
    </submittedName>
</protein>
<proteinExistence type="predicted"/>
<keyword evidence="1" id="KW-0472">Membrane</keyword>
<evidence type="ECO:0000313" key="2">
    <source>
        <dbReference type="EMBL" id="ROH97579.1"/>
    </source>
</evidence>
<comment type="caution">
    <text evidence="2">The sequence shown here is derived from an EMBL/GenBank/DDBJ whole genome shotgun (WGS) entry which is preliminary data.</text>
</comment>
<reference evidence="2 4" key="1">
    <citation type="submission" date="2018-11" db="EMBL/GenBank/DDBJ databases">
        <title>Proposal to divide the Flavobacteriaceae and reorganize its genera based on Amino Acid Identity values calculated from whole genome sequences.</title>
        <authorList>
            <person name="Nicholson A.C."/>
            <person name="Gulvik C.A."/>
            <person name="Whitney A.M."/>
            <person name="Humrighouse B.W."/>
            <person name="Bell M."/>
            <person name="Holmes B."/>
            <person name="Steigerwalt A."/>
            <person name="Villarma A."/>
            <person name="Sheth M."/>
            <person name="Batra D."/>
            <person name="Pryor J."/>
            <person name="Bernardet J.-F."/>
            <person name="Hugo C."/>
            <person name="Kampfer P."/>
            <person name="Newman J."/>
            <person name="Mcquiston J.R."/>
        </authorList>
    </citation>
    <scope>NUCLEOTIDE SEQUENCE [LARGE SCALE GENOMIC DNA]</scope>
    <source>
        <strain evidence="2 4">DSM 15235</strain>
    </source>
</reference>
<dbReference type="Proteomes" id="UP000295709">
    <property type="component" value="Unassembled WGS sequence"/>
</dbReference>
<dbReference type="AlphaFoldDB" id="A0A3N0VXP0"/>
<dbReference type="Proteomes" id="UP000269375">
    <property type="component" value="Unassembled WGS sequence"/>
</dbReference>
<reference evidence="3 5" key="2">
    <citation type="submission" date="2019-03" db="EMBL/GenBank/DDBJ databases">
        <title>Genomic Encyclopedia of Archaeal and Bacterial Type Strains, Phase II (KMG-II): from individual species to whole genera.</title>
        <authorList>
            <person name="Goeker M."/>
        </authorList>
    </citation>
    <scope>NUCLEOTIDE SEQUENCE [LARGE SCALE GENOMIC DNA]</scope>
    <source>
        <strain evidence="3 5">DSM 15235</strain>
    </source>
</reference>
<keyword evidence="1" id="KW-1133">Transmembrane helix</keyword>
<keyword evidence="5" id="KW-1185">Reference proteome</keyword>